<evidence type="ECO:0000313" key="2">
    <source>
        <dbReference type="Proteomes" id="UP000391834"/>
    </source>
</evidence>
<proteinExistence type="predicted"/>
<dbReference type="EMBL" id="BLAX01000001">
    <property type="protein sequence ID" value="GET34369.1"/>
    <property type="molecule type" value="Genomic_DNA"/>
</dbReference>
<reference evidence="1 2" key="1">
    <citation type="submission" date="2019-10" db="EMBL/GenBank/DDBJ databases">
        <title>Prolixibacter strains distinguished by the presence of nitrate reductase genes were adept at nitrate-dependent anaerobic corrosion of metallic iron and carbon steel.</title>
        <authorList>
            <person name="Iino T."/>
            <person name="Shono N."/>
            <person name="Ito K."/>
            <person name="Nakamura R."/>
            <person name="Sueoka K."/>
            <person name="Harayama S."/>
            <person name="Ohkuma M."/>
        </authorList>
    </citation>
    <scope>NUCLEOTIDE SEQUENCE [LARGE SCALE GENOMIC DNA]</scope>
    <source>
        <strain evidence="1 2">JCM 13498</strain>
    </source>
</reference>
<dbReference type="AlphaFoldDB" id="A0A5M4B2I1"/>
<protein>
    <submittedName>
        <fullName evidence="1">Uncharacterized protein</fullName>
    </submittedName>
</protein>
<gene>
    <name evidence="1" type="ORF">PbJCM13498_32320</name>
</gene>
<name>A0A5M4B2I1_9BACT</name>
<dbReference type="Proteomes" id="UP000391834">
    <property type="component" value="Unassembled WGS sequence"/>
</dbReference>
<organism evidence="1 2">
    <name type="scientific">Prolixibacter bellariivorans</name>
    <dbReference type="NCBI Taxonomy" id="314319"/>
    <lineage>
        <taxon>Bacteria</taxon>
        <taxon>Pseudomonadati</taxon>
        <taxon>Bacteroidota</taxon>
        <taxon>Bacteroidia</taxon>
        <taxon>Marinilabiliales</taxon>
        <taxon>Prolixibacteraceae</taxon>
        <taxon>Prolixibacter</taxon>
    </lineage>
</organism>
<evidence type="ECO:0000313" key="1">
    <source>
        <dbReference type="EMBL" id="GET34369.1"/>
    </source>
</evidence>
<comment type="caution">
    <text evidence="1">The sequence shown here is derived from an EMBL/GenBank/DDBJ whole genome shotgun (WGS) entry which is preliminary data.</text>
</comment>
<sequence length="208" mass="24869">MKKQYEHYNQKYGLNDLLVNGVLYINLHYNATGYPFMGENTFRRGSVMVKDENFFPVELKYDIVDQQLVLKVINSFGGQSNIILRRDFVHQFTLEGGYTFEWLDNDELSASFYQVVGKKGFRWLIKYTKYLEVPQGTQANHFAYTKVYRKYYFERHGKVFNIRNRKSIWKYFPEKKKELKKYFRAHRGSLSAISNEDFNNLLKILKDA</sequence>
<accession>A0A5M4B2I1</accession>
<keyword evidence="2" id="KW-1185">Reference proteome</keyword>